<dbReference type="InterPro" id="IPR000620">
    <property type="entry name" value="EamA_dom"/>
</dbReference>
<feature type="transmembrane region" description="Helical" evidence="3">
    <location>
        <begin position="25"/>
        <end position="43"/>
    </location>
</feature>
<keyword evidence="3" id="KW-0472">Membrane</keyword>
<feature type="domain" description="EamA" evidence="4">
    <location>
        <begin position="2"/>
        <end position="38"/>
    </location>
</feature>
<organism evidence="5 6">
    <name type="scientific">Lysinibacillus louembei</name>
    <dbReference type="NCBI Taxonomy" id="1470088"/>
    <lineage>
        <taxon>Bacteria</taxon>
        <taxon>Bacillati</taxon>
        <taxon>Bacillota</taxon>
        <taxon>Bacilli</taxon>
        <taxon>Bacillales</taxon>
        <taxon>Bacillaceae</taxon>
        <taxon>Lysinibacillus</taxon>
    </lineage>
</organism>
<evidence type="ECO:0000256" key="2">
    <source>
        <dbReference type="ARBA" id="ARBA00007362"/>
    </source>
</evidence>
<dbReference type="EMBL" id="CP137624">
    <property type="protein sequence ID" value="WPK13995.1"/>
    <property type="molecule type" value="Genomic_DNA"/>
</dbReference>
<proteinExistence type="inferred from homology"/>
<dbReference type="Pfam" id="PF00892">
    <property type="entry name" value="EamA"/>
    <property type="match status" value="1"/>
</dbReference>
<dbReference type="RefSeq" id="WP_293920781.1">
    <property type="nucleotide sequence ID" value="NZ_CP137624.1"/>
</dbReference>
<accession>A0ABZ0S0Q3</accession>
<comment type="subcellular location">
    <subcellularLocation>
        <location evidence="1">Endomembrane system</location>
        <topology evidence="1">Multi-pass membrane protein</topology>
    </subcellularLocation>
</comment>
<keyword evidence="3" id="KW-0812">Transmembrane</keyword>
<evidence type="ECO:0000313" key="5">
    <source>
        <dbReference type="EMBL" id="WPK13995.1"/>
    </source>
</evidence>
<sequence length="50" mass="5510">MLGYLEPLSALIFSVMILAERLSPLQIIGAVLILGGAAYGELFRPRRLEH</sequence>
<gene>
    <name evidence="5" type="ORF">R6U77_13590</name>
</gene>
<keyword evidence="3" id="KW-1133">Transmembrane helix</keyword>
<protein>
    <submittedName>
        <fullName evidence="5">EamA family transporter</fullName>
    </submittedName>
</protein>
<comment type="similarity">
    <text evidence="2">Belongs to the EamA transporter family.</text>
</comment>
<evidence type="ECO:0000256" key="1">
    <source>
        <dbReference type="ARBA" id="ARBA00004127"/>
    </source>
</evidence>
<evidence type="ECO:0000256" key="3">
    <source>
        <dbReference type="SAM" id="Phobius"/>
    </source>
</evidence>
<dbReference type="Proteomes" id="UP001322664">
    <property type="component" value="Chromosome"/>
</dbReference>
<dbReference type="InterPro" id="IPR037185">
    <property type="entry name" value="EmrE-like"/>
</dbReference>
<evidence type="ECO:0000259" key="4">
    <source>
        <dbReference type="Pfam" id="PF00892"/>
    </source>
</evidence>
<evidence type="ECO:0000313" key="6">
    <source>
        <dbReference type="Proteomes" id="UP001322664"/>
    </source>
</evidence>
<reference evidence="5 6" key="1">
    <citation type="submission" date="2023-09" db="EMBL/GenBank/DDBJ databases">
        <authorList>
            <person name="Page C.A."/>
            <person name="Perez-Diaz I.M."/>
        </authorList>
    </citation>
    <scope>NUCLEOTIDE SEQUENCE [LARGE SCALE GENOMIC DNA]</scope>
    <source>
        <strain evidence="5 6">Ll15</strain>
    </source>
</reference>
<dbReference type="SUPFAM" id="SSF103481">
    <property type="entry name" value="Multidrug resistance efflux transporter EmrE"/>
    <property type="match status" value="1"/>
</dbReference>
<name>A0ABZ0S0Q3_9BACI</name>
<keyword evidence="6" id="KW-1185">Reference proteome</keyword>